<dbReference type="Proteomes" id="UP000247569">
    <property type="component" value="Unassembled WGS sequence"/>
</dbReference>
<comment type="caution">
    <text evidence="1">The sequence shown here is derived from an EMBL/GenBank/DDBJ whole genome shotgun (WGS) entry which is preliminary data.</text>
</comment>
<keyword evidence="2" id="KW-1185">Reference proteome</keyword>
<dbReference type="OrthoDB" id="4558186at2"/>
<proteinExistence type="predicted"/>
<sequence length="62" mass="7036">MDVLPTDVRELWLVQSRDCAQDPEGLSYDRARFILTVHGGHGARCHQYLAASAFCFRRAAEK</sequence>
<evidence type="ECO:0000313" key="2">
    <source>
        <dbReference type="Proteomes" id="UP000247569"/>
    </source>
</evidence>
<reference evidence="1 2" key="1">
    <citation type="submission" date="2018-05" db="EMBL/GenBank/DDBJ databases">
        <title>Genomic Encyclopedia of Type Strains, Phase IV (KMG-IV): sequencing the most valuable type-strain genomes for metagenomic binning, comparative biology and taxonomic classification.</title>
        <authorList>
            <person name="Goeker M."/>
        </authorList>
    </citation>
    <scope>NUCLEOTIDE SEQUENCE [LARGE SCALE GENOMIC DNA]</scope>
    <source>
        <strain evidence="1 2">DSM 44704</strain>
    </source>
</reference>
<dbReference type="AlphaFoldDB" id="A0A318KUF9"/>
<dbReference type="EMBL" id="QJKF01000002">
    <property type="protein sequence ID" value="PXX68391.1"/>
    <property type="molecule type" value="Genomic_DNA"/>
</dbReference>
<name>A0A318KUF9_9NOCA</name>
<accession>A0A318KUF9</accession>
<evidence type="ECO:0000313" key="1">
    <source>
        <dbReference type="EMBL" id="PXX68391.1"/>
    </source>
</evidence>
<gene>
    <name evidence="1" type="ORF">DFR70_10271</name>
</gene>
<organism evidence="1 2">
    <name type="scientific">Nocardia tenerifensis</name>
    <dbReference type="NCBI Taxonomy" id="228006"/>
    <lineage>
        <taxon>Bacteria</taxon>
        <taxon>Bacillati</taxon>
        <taxon>Actinomycetota</taxon>
        <taxon>Actinomycetes</taxon>
        <taxon>Mycobacteriales</taxon>
        <taxon>Nocardiaceae</taxon>
        <taxon>Nocardia</taxon>
    </lineage>
</organism>
<protein>
    <submittedName>
        <fullName evidence="1">Uncharacterized protein</fullName>
    </submittedName>
</protein>
<dbReference type="RefSeq" id="WP_040729968.1">
    <property type="nucleotide sequence ID" value="NZ_QJKF01000002.1"/>
</dbReference>